<accession>A0ABY7WEA6</accession>
<feature type="transmembrane region" description="Helical" evidence="2">
    <location>
        <begin position="657"/>
        <end position="680"/>
    </location>
</feature>
<dbReference type="RefSeq" id="WP_274266266.1">
    <property type="nucleotide sequence ID" value="NZ_CP117880.1"/>
</dbReference>
<evidence type="ECO:0000256" key="2">
    <source>
        <dbReference type="SAM" id="Phobius"/>
    </source>
</evidence>
<protein>
    <submittedName>
        <fullName evidence="6">DUF3857 domain-containing protein</fullName>
    </submittedName>
</protein>
<keyword evidence="2" id="KW-1133">Transmembrane helix</keyword>
<feature type="signal peptide" evidence="3">
    <location>
        <begin position="1"/>
        <end position="22"/>
    </location>
</feature>
<reference evidence="6 7" key="1">
    <citation type="submission" date="2023-02" db="EMBL/GenBank/DDBJ databases">
        <title>Genome sequence of Sphingobacterium sp. KACC 22765.</title>
        <authorList>
            <person name="Kim S."/>
            <person name="Heo J."/>
            <person name="Kwon S.-W."/>
        </authorList>
    </citation>
    <scope>NUCLEOTIDE SEQUENCE [LARGE SCALE GENOMIC DNA]</scope>
    <source>
        <strain evidence="6 7">KACC 22765</strain>
    </source>
</reference>
<dbReference type="Proteomes" id="UP001221558">
    <property type="component" value="Chromosome"/>
</dbReference>
<evidence type="ECO:0000259" key="5">
    <source>
        <dbReference type="Pfam" id="PF12969"/>
    </source>
</evidence>
<evidence type="ECO:0000259" key="4">
    <source>
        <dbReference type="Pfam" id="PF01841"/>
    </source>
</evidence>
<dbReference type="InterPro" id="IPR019690">
    <property type="entry name" value="DUF2569"/>
</dbReference>
<dbReference type="InterPro" id="IPR024618">
    <property type="entry name" value="DUF3857"/>
</dbReference>
<feature type="region of interest" description="Disordered" evidence="1">
    <location>
        <begin position="857"/>
        <end position="891"/>
    </location>
</feature>
<evidence type="ECO:0000256" key="3">
    <source>
        <dbReference type="SAM" id="SignalP"/>
    </source>
</evidence>
<feature type="transmembrane region" description="Helical" evidence="2">
    <location>
        <begin position="781"/>
        <end position="801"/>
    </location>
</feature>
<evidence type="ECO:0000313" key="6">
    <source>
        <dbReference type="EMBL" id="WDF67538.1"/>
    </source>
</evidence>
<feature type="transmembrane region" description="Helical" evidence="2">
    <location>
        <begin position="744"/>
        <end position="769"/>
    </location>
</feature>
<organism evidence="6 7">
    <name type="scientific">Sphingobacterium oryzagri</name>
    <dbReference type="NCBI Taxonomy" id="3025669"/>
    <lineage>
        <taxon>Bacteria</taxon>
        <taxon>Pseudomonadati</taxon>
        <taxon>Bacteroidota</taxon>
        <taxon>Sphingobacteriia</taxon>
        <taxon>Sphingobacteriales</taxon>
        <taxon>Sphingobacteriaceae</taxon>
        <taxon>Sphingobacterium</taxon>
    </lineage>
</organism>
<sequence>MKYKLFAVVGLLLFCQLHVAYALVPKLTKAATPSWVRPTQKQVRTPDLADVSDGYYYESIDYQVNLGLQTRFYRDVKVLSDHAGAENAGQVNIVFDPQYQSLILHELVVLREGKRLDRLALARFNLMASETDLARSIYNGTYAAHLVLDDLRKDDKIILAYSLKGFNPVFENKFFDSYFLEGSEPIGLLHVHYLVPEGRKLRFKRFVGAAQPAQQAVGNAVSYYWEIAGTGQTAYETNVPYWYTSRPWIQCSEFATWAEVSAWAMRVNPIPVISPSGKLAKFADNLWEKNGRDSLKYVEAVTNFVQNDVRYMGIEVGEYSHRANAPEKVFAQRYGDCKDKSVLLAAILKHKGIESQLVLANTLEEYGLENYQPTPGAFNHMLVFVSVDDRLEKIDPTMSNQGGSFHDRYFPFYGKVLPVGKHGKMQDTDKSVSGTIRVEEKLQLKTDGGATFDVRTIYSGSDADRMRNYFRQTAKNQIEKSYLTYYQGIYKQLDRLAPLTFTDDLRTNVLCVDEHYTIKSLAEVEVGTNRPYVSVYATNILNYLPEATASRTSPIALSYPLSIEHDIYVINPDAVDVPVFGENHFMDRESYYFAKNVHTVKDTLKIAYRLGFHETYVKADNVSEYYADFADKDAYFGAVVYLDGDGFITGSNQQQAIYAFVIIGFILTFALLTWLVHRFYHQRSASSIVPLYDEVQHDQIGGWLIVLLIGLLLSALMVFVDGIKLFFDDLVWSSLEFNHGTPPVFFKGLIFFEFFGNIFLLFLLLYSAYLLVCRRDIFPQTLLFTLLFRLLFLVLDTALSYAMFHQPFDSVDIYSTAIRGLTFSIVWTLYIFNSTRVKGTFLVRSQSQQAREQFEAAKLPPVPALPPLPQAQDDRTDPEINEHPNNKPNDA</sequence>
<keyword evidence="3" id="KW-0732">Signal</keyword>
<evidence type="ECO:0000313" key="7">
    <source>
        <dbReference type="Proteomes" id="UP001221558"/>
    </source>
</evidence>
<evidence type="ECO:0000256" key="1">
    <source>
        <dbReference type="SAM" id="MobiDB-lite"/>
    </source>
</evidence>
<dbReference type="Pfam" id="PF01841">
    <property type="entry name" value="Transglut_core"/>
    <property type="match status" value="1"/>
</dbReference>
<dbReference type="Pfam" id="PF10754">
    <property type="entry name" value="DUF2569"/>
    <property type="match status" value="1"/>
</dbReference>
<name>A0ABY7WEA6_9SPHI</name>
<feature type="domain" description="Transglutaminase-like" evidence="4">
    <location>
        <begin position="290"/>
        <end position="365"/>
    </location>
</feature>
<keyword evidence="7" id="KW-1185">Reference proteome</keyword>
<dbReference type="InterPro" id="IPR002931">
    <property type="entry name" value="Transglutaminase-like"/>
</dbReference>
<dbReference type="EMBL" id="CP117880">
    <property type="protein sequence ID" value="WDF67538.1"/>
    <property type="molecule type" value="Genomic_DNA"/>
</dbReference>
<gene>
    <name evidence="6" type="ORF">PQ465_14660</name>
</gene>
<dbReference type="SUPFAM" id="SSF54001">
    <property type="entry name" value="Cysteine proteinases"/>
    <property type="match status" value="1"/>
</dbReference>
<dbReference type="InterPro" id="IPR038765">
    <property type="entry name" value="Papain-like_cys_pep_sf"/>
</dbReference>
<feature type="transmembrane region" description="Helical" evidence="2">
    <location>
        <begin position="700"/>
        <end position="720"/>
    </location>
</feature>
<keyword evidence="2" id="KW-0472">Membrane</keyword>
<feature type="compositionally biased region" description="Pro residues" evidence="1">
    <location>
        <begin position="860"/>
        <end position="869"/>
    </location>
</feature>
<feature type="compositionally biased region" description="Basic and acidic residues" evidence="1">
    <location>
        <begin position="872"/>
        <end position="891"/>
    </location>
</feature>
<feature type="transmembrane region" description="Helical" evidence="2">
    <location>
        <begin position="813"/>
        <end position="832"/>
    </location>
</feature>
<dbReference type="Gene3D" id="2.60.40.3140">
    <property type="match status" value="1"/>
</dbReference>
<feature type="chain" id="PRO_5045387121" evidence="3">
    <location>
        <begin position="23"/>
        <end position="891"/>
    </location>
</feature>
<proteinExistence type="predicted"/>
<dbReference type="Pfam" id="PF12969">
    <property type="entry name" value="DUF3857"/>
    <property type="match status" value="1"/>
</dbReference>
<keyword evidence="2" id="KW-0812">Transmembrane</keyword>
<feature type="domain" description="DUF3857" evidence="5">
    <location>
        <begin position="67"/>
        <end position="227"/>
    </location>
</feature>
<dbReference type="Gene3D" id="3.10.620.30">
    <property type="match status" value="1"/>
</dbReference>